<gene>
    <name evidence="1" type="ORF">Anas_00703</name>
</gene>
<comment type="caution">
    <text evidence="1">The sequence shown here is derived from an EMBL/GenBank/DDBJ whole genome shotgun (WGS) entry which is preliminary data.</text>
</comment>
<keyword evidence="2" id="KW-1185">Reference proteome</keyword>
<dbReference type="AlphaFoldDB" id="A0A5N5SPQ4"/>
<organism evidence="1 2">
    <name type="scientific">Armadillidium nasatum</name>
    <dbReference type="NCBI Taxonomy" id="96803"/>
    <lineage>
        <taxon>Eukaryota</taxon>
        <taxon>Metazoa</taxon>
        <taxon>Ecdysozoa</taxon>
        <taxon>Arthropoda</taxon>
        <taxon>Crustacea</taxon>
        <taxon>Multicrustacea</taxon>
        <taxon>Malacostraca</taxon>
        <taxon>Eumalacostraca</taxon>
        <taxon>Peracarida</taxon>
        <taxon>Isopoda</taxon>
        <taxon>Oniscidea</taxon>
        <taxon>Crinocheta</taxon>
        <taxon>Armadillidiidae</taxon>
        <taxon>Armadillidium</taxon>
    </lineage>
</organism>
<proteinExistence type="predicted"/>
<dbReference type="EMBL" id="SEYY01021793">
    <property type="protein sequence ID" value="KAB7496071.1"/>
    <property type="molecule type" value="Genomic_DNA"/>
</dbReference>
<protein>
    <submittedName>
        <fullName evidence="1">Uncharacterized protein</fullName>
    </submittedName>
</protein>
<evidence type="ECO:0000313" key="2">
    <source>
        <dbReference type="Proteomes" id="UP000326759"/>
    </source>
</evidence>
<evidence type="ECO:0000313" key="1">
    <source>
        <dbReference type="EMBL" id="KAB7496071.1"/>
    </source>
</evidence>
<dbReference type="Proteomes" id="UP000326759">
    <property type="component" value="Unassembled WGS sequence"/>
</dbReference>
<reference evidence="1 2" key="1">
    <citation type="journal article" date="2019" name="PLoS Biol.">
        <title>Sex chromosomes control vertical transmission of feminizing Wolbachia symbionts in an isopod.</title>
        <authorList>
            <person name="Becking T."/>
            <person name="Chebbi M.A."/>
            <person name="Giraud I."/>
            <person name="Moumen B."/>
            <person name="Laverre T."/>
            <person name="Caubet Y."/>
            <person name="Peccoud J."/>
            <person name="Gilbert C."/>
            <person name="Cordaux R."/>
        </authorList>
    </citation>
    <scope>NUCLEOTIDE SEQUENCE [LARGE SCALE GENOMIC DNA]</scope>
    <source>
        <strain evidence="1">ANa2</strain>
        <tissue evidence="1">Whole body excluding digestive tract and cuticle</tissue>
    </source>
</reference>
<accession>A0A5N5SPQ4</accession>
<dbReference type="OrthoDB" id="10394723at2759"/>
<name>A0A5N5SPQ4_9CRUS</name>
<sequence length="217" mass="25765">MKESLKESHYIHCTFFCSHPSGNVPLFTDNVDEAEAYKFLENYLKERKENKHICMGYKPGYGESEQNFAYPYKRQETFKNWPLDFFPESLIEGWIYLYRTKHLQKITFRALTDYEKDLLLKHPIGKFMTELLQYSDVKIKETLSSFLTKYGVMPITVGQVISFMTMNKDQYDADFRKEMKFGNQRATFVSFAEDMSERLIYASELKSKDFKQIAKIQ</sequence>